<sequence>MDKIAAFIDGSAYGESVCDHAAWIAGATGAAVDLVHVLGRREAASTPADLSGNLRLGARSALLEELARHDEARARLARARGHAILEDARTRLAAAGVTAGQEVLRSGDIVETVTEIAGASGLVVIGKRGEGADFAKGHLGSNLERILREATRPVLVASRAFSQVRSVLIAHDGGASAEKAVAFLAANAPFARLACHLLSAGRETPELRARLDAAAARLSAAGAAVTAEIREGEPEQLIAETVASRDIGLLAMGAYGHSRIRSLIIGSTTTEMVRSCKVPVILFR</sequence>
<dbReference type="PANTHER" id="PTHR46268">
    <property type="entry name" value="STRESS RESPONSE PROTEIN NHAX"/>
    <property type="match status" value="1"/>
</dbReference>
<keyword evidence="4" id="KW-1185">Reference proteome</keyword>
<protein>
    <submittedName>
        <fullName evidence="3">Universal stress protein</fullName>
    </submittedName>
</protein>
<dbReference type="Proteomes" id="UP000305888">
    <property type="component" value="Chromosome"/>
</dbReference>
<feature type="domain" description="UspA" evidence="2">
    <location>
        <begin position="2"/>
        <end position="156"/>
    </location>
</feature>
<evidence type="ECO:0000259" key="2">
    <source>
        <dbReference type="Pfam" id="PF00582"/>
    </source>
</evidence>
<dbReference type="AlphaFoldDB" id="A0A5B8FGB6"/>
<dbReference type="KEGG" id="ppru:FDP22_01970"/>
<name>A0A5B8FGB6_9RHOB</name>
<evidence type="ECO:0000256" key="1">
    <source>
        <dbReference type="ARBA" id="ARBA00008791"/>
    </source>
</evidence>
<dbReference type="PRINTS" id="PR01438">
    <property type="entry name" value="UNVRSLSTRESS"/>
</dbReference>
<comment type="similarity">
    <text evidence="1">Belongs to the universal stress protein A family.</text>
</comment>
<dbReference type="RefSeq" id="WP_138576695.1">
    <property type="nucleotide sequence ID" value="NZ_CP040818.1"/>
</dbReference>
<organism evidence="3 4">
    <name type="scientific">Paroceanicella profunda</name>
    <dbReference type="NCBI Taxonomy" id="2579971"/>
    <lineage>
        <taxon>Bacteria</taxon>
        <taxon>Pseudomonadati</taxon>
        <taxon>Pseudomonadota</taxon>
        <taxon>Alphaproteobacteria</taxon>
        <taxon>Rhodobacterales</taxon>
        <taxon>Paracoccaceae</taxon>
        <taxon>Paroceanicella</taxon>
    </lineage>
</organism>
<evidence type="ECO:0000313" key="4">
    <source>
        <dbReference type="Proteomes" id="UP000305888"/>
    </source>
</evidence>
<dbReference type="SUPFAM" id="SSF52402">
    <property type="entry name" value="Adenine nucleotide alpha hydrolases-like"/>
    <property type="match status" value="2"/>
</dbReference>
<proteinExistence type="inferred from homology"/>
<dbReference type="InterPro" id="IPR006015">
    <property type="entry name" value="Universal_stress_UspA"/>
</dbReference>
<gene>
    <name evidence="3" type="ORF">FDP22_01970</name>
</gene>
<dbReference type="PANTHER" id="PTHR46268:SF6">
    <property type="entry name" value="UNIVERSAL STRESS PROTEIN UP12"/>
    <property type="match status" value="1"/>
</dbReference>
<feature type="domain" description="UspA" evidence="2">
    <location>
        <begin position="207"/>
        <end position="284"/>
    </location>
</feature>
<dbReference type="EMBL" id="CP040818">
    <property type="protein sequence ID" value="QDL90658.1"/>
    <property type="molecule type" value="Genomic_DNA"/>
</dbReference>
<evidence type="ECO:0000313" key="3">
    <source>
        <dbReference type="EMBL" id="QDL90658.1"/>
    </source>
</evidence>
<dbReference type="Gene3D" id="3.40.50.12370">
    <property type="match status" value="1"/>
</dbReference>
<dbReference type="InterPro" id="IPR006016">
    <property type="entry name" value="UspA"/>
</dbReference>
<reference evidence="3 4" key="1">
    <citation type="submission" date="2019-06" db="EMBL/GenBank/DDBJ databases">
        <title>Genome sequence of Rhodobacteraceae bacterium D4M1.</title>
        <authorList>
            <person name="Cao J."/>
        </authorList>
    </citation>
    <scope>NUCLEOTIDE SEQUENCE [LARGE SCALE GENOMIC DNA]</scope>
    <source>
        <strain evidence="3 4">D4M1</strain>
    </source>
</reference>
<dbReference type="CDD" id="cd00293">
    <property type="entry name" value="USP-like"/>
    <property type="match status" value="2"/>
</dbReference>
<accession>A0A5B8FGB6</accession>
<dbReference type="Pfam" id="PF00582">
    <property type="entry name" value="Usp"/>
    <property type="match status" value="2"/>
</dbReference>
<dbReference type="OrthoDB" id="9804721at2"/>